<evidence type="ECO:0000256" key="5">
    <source>
        <dbReference type="ARBA" id="ARBA00022692"/>
    </source>
</evidence>
<evidence type="ECO:0000256" key="6">
    <source>
        <dbReference type="ARBA" id="ARBA00022989"/>
    </source>
</evidence>
<evidence type="ECO:0000256" key="2">
    <source>
        <dbReference type="ARBA" id="ARBA00005745"/>
    </source>
</evidence>
<dbReference type="Proteomes" id="UP000177626">
    <property type="component" value="Unassembled WGS sequence"/>
</dbReference>
<dbReference type="PANTHER" id="PTHR30012:SF0">
    <property type="entry name" value="TYPE II SECRETION SYSTEM PROTEIN F-RELATED"/>
    <property type="match status" value="1"/>
</dbReference>
<evidence type="ECO:0000256" key="1">
    <source>
        <dbReference type="ARBA" id="ARBA00004429"/>
    </source>
</evidence>
<dbReference type="InterPro" id="IPR042094">
    <property type="entry name" value="T2SS_GspF_sf"/>
</dbReference>
<evidence type="ECO:0000313" key="11">
    <source>
        <dbReference type="Proteomes" id="UP000177626"/>
    </source>
</evidence>
<evidence type="ECO:0000259" key="9">
    <source>
        <dbReference type="Pfam" id="PF00482"/>
    </source>
</evidence>
<organism evidence="10 11">
    <name type="scientific">Candidatus Komeilibacteria bacterium RIFOXYC1_FULL_37_11</name>
    <dbReference type="NCBI Taxonomy" id="1798555"/>
    <lineage>
        <taxon>Bacteria</taxon>
        <taxon>Candidatus Komeiliibacteriota</taxon>
    </lineage>
</organism>
<proteinExistence type="inferred from homology"/>
<comment type="similarity">
    <text evidence="2">Belongs to the GSP F family.</text>
</comment>
<dbReference type="InterPro" id="IPR018076">
    <property type="entry name" value="T2SS_GspF_dom"/>
</dbReference>
<reference evidence="10 11" key="1">
    <citation type="journal article" date="2016" name="Nat. Commun.">
        <title>Thousands of microbial genomes shed light on interconnected biogeochemical processes in an aquifer system.</title>
        <authorList>
            <person name="Anantharaman K."/>
            <person name="Brown C.T."/>
            <person name="Hug L.A."/>
            <person name="Sharon I."/>
            <person name="Castelle C.J."/>
            <person name="Probst A.J."/>
            <person name="Thomas B.C."/>
            <person name="Singh A."/>
            <person name="Wilkins M.J."/>
            <person name="Karaoz U."/>
            <person name="Brodie E.L."/>
            <person name="Williams K.H."/>
            <person name="Hubbard S.S."/>
            <person name="Banfield J.F."/>
        </authorList>
    </citation>
    <scope>NUCLEOTIDE SEQUENCE [LARGE SCALE GENOMIC DNA]</scope>
</reference>
<name>A0A1G2BYC6_9BACT</name>
<dbReference type="Gene3D" id="1.20.81.30">
    <property type="entry name" value="Type II secretion system (T2SS), domain F"/>
    <property type="match status" value="2"/>
</dbReference>
<keyword evidence="3" id="KW-1003">Cell membrane</keyword>
<dbReference type="Pfam" id="PF00482">
    <property type="entry name" value="T2SSF"/>
    <property type="match status" value="2"/>
</dbReference>
<dbReference type="GO" id="GO:0015628">
    <property type="term" value="P:protein secretion by the type II secretion system"/>
    <property type="evidence" value="ECO:0007669"/>
    <property type="project" value="TreeGrafter"/>
</dbReference>
<feature type="transmembrane region" description="Helical" evidence="8">
    <location>
        <begin position="376"/>
        <end position="397"/>
    </location>
</feature>
<dbReference type="InterPro" id="IPR003004">
    <property type="entry name" value="GspF/PilC"/>
</dbReference>
<evidence type="ECO:0000313" key="10">
    <source>
        <dbReference type="EMBL" id="OGY93539.1"/>
    </source>
</evidence>
<dbReference type="GO" id="GO:0005886">
    <property type="term" value="C:plasma membrane"/>
    <property type="evidence" value="ECO:0007669"/>
    <property type="project" value="UniProtKB-SubCell"/>
</dbReference>
<keyword evidence="7 8" id="KW-0472">Membrane</keyword>
<dbReference type="FunFam" id="1.20.81.30:FF:000001">
    <property type="entry name" value="Type II secretion system protein F"/>
    <property type="match status" value="1"/>
</dbReference>
<evidence type="ECO:0000256" key="4">
    <source>
        <dbReference type="ARBA" id="ARBA00022519"/>
    </source>
</evidence>
<keyword evidence="4" id="KW-0997">Cell inner membrane</keyword>
<keyword evidence="6 8" id="KW-1133">Transmembrane helix</keyword>
<sequence length="405" mass="44910">MLFAYKISDAKNKITQGTIEAPSRAQARNQLILKDGALISLEPISHRKSNNNLAGKQFSLSRVKLLERVMFAKHLAVMIKAGMSIDSSIETLSDNSSPAMSRVLFGILNDVRTGNSFSSALSKYKRDFDLLFINMVAAGEKGGNLAKNLNLLAIQQQKTYELRKKIKSASIYPTVIALAIVGLTAVVSKFVLPKIVNFFSSLNVELPWSTRILIMTAQFFSTYWLWVVVIALVLVIIWVTMLRFTAGRLIIHAFILRLPILGKLISNMNLALFCRTLASLLNSGITIDQGLQIVSQTMTSEVYKQQTIQVYYRVLKGNSLANSISNKRYFPSIVSRMSMVGEESGNLSEVLDHLADFYELEVDNTTKNLSSMLEPVLLVVIGLAVGFVAMSIINPIYDLTSKISP</sequence>
<protein>
    <recommendedName>
        <fullName evidence="9">Type II secretion system protein GspF domain-containing protein</fullName>
    </recommendedName>
</protein>
<evidence type="ECO:0000256" key="3">
    <source>
        <dbReference type="ARBA" id="ARBA00022475"/>
    </source>
</evidence>
<accession>A0A1G2BYC6</accession>
<comment type="caution">
    <text evidence="10">The sequence shown here is derived from an EMBL/GenBank/DDBJ whole genome shotgun (WGS) entry which is preliminary data.</text>
</comment>
<feature type="domain" description="Type II secretion system protein GspF" evidence="9">
    <location>
        <begin position="71"/>
        <end position="193"/>
    </location>
</feature>
<feature type="domain" description="Type II secretion system protein GspF" evidence="9">
    <location>
        <begin position="273"/>
        <end position="394"/>
    </location>
</feature>
<dbReference type="PRINTS" id="PR00812">
    <property type="entry name" value="BCTERIALGSPF"/>
</dbReference>
<comment type="subcellular location">
    <subcellularLocation>
        <location evidence="1">Cell inner membrane</location>
        <topology evidence="1">Multi-pass membrane protein</topology>
    </subcellularLocation>
</comment>
<evidence type="ECO:0000256" key="8">
    <source>
        <dbReference type="SAM" id="Phobius"/>
    </source>
</evidence>
<gene>
    <name evidence="10" type="ORF">A2406_02815</name>
</gene>
<evidence type="ECO:0000256" key="7">
    <source>
        <dbReference type="ARBA" id="ARBA00023136"/>
    </source>
</evidence>
<dbReference type="EMBL" id="MHKQ01000020">
    <property type="protein sequence ID" value="OGY93539.1"/>
    <property type="molecule type" value="Genomic_DNA"/>
</dbReference>
<feature type="transmembrane region" description="Helical" evidence="8">
    <location>
        <begin position="212"/>
        <end position="239"/>
    </location>
</feature>
<dbReference type="PANTHER" id="PTHR30012">
    <property type="entry name" value="GENERAL SECRETION PATHWAY PROTEIN"/>
    <property type="match status" value="1"/>
</dbReference>
<feature type="transmembrane region" description="Helical" evidence="8">
    <location>
        <begin position="171"/>
        <end position="192"/>
    </location>
</feature>
<dbReference type="AlphaFoldDB" id="A0A1G2BYC6"/>
<keyword evidence="5 8" id="KW-0812">Transmembrane</keyword>